<gene>
    <name evidence="2" type="ORF">ABR189_13890</name>
</gene>
<keyword evidence="3" id="KW-1185">Reference proteome</keyword>
<proteinExistence type="predicted"/>
<dbReference type="PROSITE" id="PS51257">
    <property type="entry name" value="PROKAR_LIPOPROTEIN"/>
    <property type="match status" value="1"/>
</dbReference>
<evidence type="ECO:0008006" key="4">
    <source>
        <dbReference type="Google" id="ProtNLM"/>
    </source>
</evidence>
<dbReference type="InterPro" id="IPR008979">
    <property type="entry name" value="Galactose-bd-like_sf"/>
</dbReference>
<reference evidence="2 3" key="1">
    <citation type="submission" date="2024-06" db="EMBL/GenBank/DDBJ databases">
        <title>Chitinophaga defluvii sp. nov., isolated from municipal sewage.</title>
        <authorList>
            <person name="Zhang L."/>
        </authorList>
    </citation>
    <scope>NUCLEOTIDE SEQUENCE [LARGE SCALE GENOMIC DNA]</scope>
    <source>
        <strain evidence="2 3">H8</strain>
    </source>
</reference>
<sequence>MKKTFLRPLLATVAAALIFSCQQPAPGADEKSKDTGTTVQEDTAITDQTVSPDEKNVIRLLAEKGKAKGPAIKYMPEWKAFGWFTAKDTIVWDVNVLKAGNYTVQMEWSVDDAEAGKSYVLTAGGASLKGVVGKSGSWETYVLKPIGRIELKAGRQEIVFRPDADFSKGALLDLRELQLTPENE</sequence>
<dbReference type="Gene3D" id="2.60.120.260">
    <property type="entry name" value="Galactose-binding domain-like"/>
    <property type="match status" value="1"/>
</dbReference>
<evidence type="ECO:0000313" key="2">
    <source>
        <dbReference type="EMBL" id="MET6998473.1"/>
    </source>
</evidence>
<protein>
    <recommendedName>
        <fullName evidence="4">Carbohydrate binding protein with CBM6 domain</fullName>
    </recommendedName>
</protein>
<feature type="chain" id="PRO_5047026105" description="Carbohydrate binding protein with CBM6 domain" evidence="1">
    <location>
        <begin position="28"/>
        <end position="184"/>
    </location>
</feature>
<dbReference type="SUPFAM" id="SSF49785">
    <property type="entry name" value="Galactose-binding domain-like"/>
    <property type="match status" value="1"/>
</dbReference>
<evidence type="ECO:0000313" key="3">
    <source>
        <dbReference type="Proteomes" id="UP001549749"/>
    </source>
</evidence>
<evidence type="ECO:0000256" key="1">
    <source>
        <dbReference type="SAM" id="SignalP"/>
    </source>
</evidence>
<name>A0ABV2T625_9BACT</name>
<comment type="caution">
    <text evidence="2">The sequence shown here is derived from an EMBL/GenBank/DDBJ whole genome shotgun (WGS) entry which is preliminary data.</text>
</comment>
<keyword evidence="1" id="KW-0732">Signal</keyword>
<dbReference type="RefSeq" id="WP_354661118.1">
    <property type="nucleotide sequence ID" value="NZ_JBEXAC010000002.1"/>
</dbReference>
<organism evidence="2 3">
    <name type="scientific">Chitinophaga defluvii</name>
    <dbReference type="NCBI Taxonomy" id="3163343"/>
    <lineage>
        <taxon>Bacteria</taxon>
        <taxon>Pseudomonadati</taxon>
        <taxon>Bacteroidota</taxon>
        <taxon>Chitinophagia</taxon>
        <taxon>Chitinophagales</taxon>
        <taxon>Chitinophagaceae</taxon>
        <taxon>Chitinophaga</taxon>
    </lineage>
</organism>
<dbReference type="EMBL" id="JBEXAC010000002">
    <property type="protein sequence ID" value="MET6998473.1"/>
    <property type="molecule type" value="Genomic_DNA"/>
</dbReference>
<accession>A0ABV2T625</accession>
<dbReference type="Proteomes" id="UP001549749">
    <property type="component" value="Unassembled WGS sequence"/>
</dbReference>
<feature type="signal peptide" evidence="1">
    <location>
        <begin position="1"/>
        <end position="27"/>
    </location>
</feature>